<dbReference type="RefSeq" id="WP_268923112.1">
    <property type="nucleotide sequence ID" value="NZ_JAPTGC010000007.1"/>
</dbReference>
<comment type="caution">
    <text evidence="1">The sequence shown here is derived from an EMBL/GenBank/DDBJ whole genome shotgun (WGS) entry which is preliminary data.</text>
</comment>
<dbReference type="Gene3D" id="3.30.920.30">
    <property type="entry name" value="Hypothetical protein"/>
    <property type="match status" value="1"/>
</dbReference>
<organism evidence="1 2">
    <name type="scientific">Methanocorpusculum vombati</name>
    <dbReference type="NCBI Taxonomy" id="3002864"/>
    <lineage>
        <taxon>Archaea</taxon>
        <taxon>Methanobacteriati</taxon>
        <taxon>Methanobacteriota</taxon>
        <taxon>Stenosarchaea group</taxon>
        <taxon>Methanomicrobia</taxon>
        <taxon>Methanomicrobiales</taxon>
        <taxon>Methanocorpusculaceae</taxon>
        <taxon>Methanocorpusculum</taxon>
    </lineage>
</organism>
<sequence length="97" mass="11046">MVVLKADVIKKALEKKGFAPVSGKQKHPRFTFFDEGVRSTVTTHMSHNNQELNDFLQSQMSEQTYLTKAEFLEMISCKIGHDDLAARYAALDLLKKE</sequence>
<dbReference type="EMBL" id="JAPTGC010000007">
    <property type="protein sequence ID" value="MCZ0862854.1"/>
    <property type="molecule type" value="Genomic_DNA"/>
</dbReference>
<evidence type="ECO:0008006" key="3">
    <source>
        <dbReference type="Google" id="ProtNLM"/>
    </source>
</evidence>
<accession>A0ABT4IM76</accession>
<evidence type="ECO:0000313" key="2">
    <source>
        <dbReference type="Proteomes" id="UP001141336"/>
    </source>
</evidence>
<protein>
    <recommendedName>
        <fullName evidence="3">Type II toxin-antitoxin system HicA family toxin</fullName>
    </recommendedName>
</protein>
<name>A0ABT4IM76_9EURY</name>
<gene>
    <name evidence="1" type="ORF">O0S09_06255</name>
</gene>
<proteinExistence type="predicted"/>
<reference evidence="1" key="1">
    <citation type="submission" date="2022-12" db="EMBL/GenBank/DDBJ databases">
        <title>Isolation and characterisation of novel Methanocorpusculum spp. from native Australian herbivores indicates the genus is ancestrally host-associated.</title>
        <authorList>
            <person name="Volmer J.G."/>
            <person name="Soo R.M."/>
            <person name="Evans P.N."/>
            <person name="Hoedt E.C."/>
            <person name="Astorga Alsina A.L."/>
            <person name="Woodcroft B.J."/>
            <person name="Tyson G.W."/>
            <person name="Hugenholtz P."/>
            <person name="Morrison M."/>
        </authorList>
    </citation>
    <scope>NUCLEOTIDE SEQUENCE</scope>
    <source>
        <strain evidence="1">CW153</strain>
    </source>
</reference>
<keyword evidence="2" id="KW-1185">Reference proteome</keyword>
<dbReference type="SUPFAM" id="SSF54786">
    <property type="entry name" value="YcfA/nrd intein domain"/>
    <property type="match status" value="1"/>
</dbReference>
<evidence type="ECO:0000313" key="1">
    <source>
        <dbReference type="EMBL" id="MCZ0862854.1"/>
    </source>
</evidence>
<dbReference type="InterPro" id="IPR038570">
    <property type="entry name" value="HicA_sf"/>
</dbReference>
<dbReference type="Proteomes" id="UP001141336">
    <property type="component" value="Unassembled WGS sequence"/>
</dbReference>